<organism evidence="3 4">
    <name type="scientific">Tagetes erecta</name>
    <name type="common">African marigold</name>
    <dbReference type="NCBI Taxonomy" id="13708"/>
    <lineage>
        <taxon>Eukaryota</taxon>
        <taxon>Viridiplantae</taxon>
        <taxon>Streptophyta</taxon>
        <taxon>Embryophyta</taxon>
        <taxon>Tracheophyta</taxon>
        <taxon>Spermatophyta</taxon>
        <taxon>Magnoliopsida</taxon>
        <taxon>eudicotyledons</taxon>
        <taxon>Gunneridae</taxon>
        <taxon>Pentapetalae</taxon>
        <taxon>asterids</taxon>
        <taxon>campanulids</taxon>
        <taxon>Asterales</taxon>
        <taxon>Asteraceae</taxon>
        <taxon>Asteroideae</taxon>
        <taxon>Heliantheae alliance</taxon>
        <taxon>Tageteae</taxon>
        <taxon>Tagetes</taxon>
    </lineage>
</organism>
<dbReference type="InterPro" id="IPR013187">
    <property type="entry name" value="F-box-assoc_dom_typ3"/>
</dbReference>
<dbReference type="Gene3D" id="1.20.1280.50">
    <property type="match status" value="1"/>
</dbReference>
<dbReference type="SMART" id="SM00256">
    <property type="entry name" value="FBOX"/>
    <property type="match status" value="1"/>
</dbReference>
<gene>
    <name evidence="3" type="ORF">QVD17_38332</name>
</gene>
<dbReference type="Pfam" id="PF00646">
    <property type="entry name" value="F-box"/>
    <property type="match status" value="1"/>
</dbReference>
<reference evidence="3" key="1">
    <citation type="journal article" date="2023" name="bioRxiv">
        <title>Improved chromosome-level genome assembly for marigold (Tagetes erecta).</title>
        <authorList>
            <person name="Jiang F."/>
            <person name="Yuan L."/>
            <person name="Wang S."/>
            <person name="Wang H."/>
            <person name="Xu D."/>
            <person name="Wang A."/>
            <person name="Fan W."/>
        </authorList>
    </citation>
    <scope>NUCLEOTIDE SEQUENCE</scope>
    <source>
        <strain evidence="3">WSJ</strain>
        <tissue evidence="3">Leaf</tissue>
    </source>
</reference>
<dbReference type="InterPro" id="IPR017451">
    <property type="entry name" value="F-box-assoc_interact_dom"/>
</dbReference>
<dbReference type="EMBL" id="JAUHHV010000011">
    <property type="protein sequence ID" value="KAK1406724.1"/>
    <property type="molecule type" value="Genomic_DNA"/>
</dbReference>
<dbReference type="InterPro" id="IPR050796">
    <property type="entry name" value="SCF_F-box_component"/>
</dbReference>
<accession>A0AAD8JNN5</accession>
<dbReference type="PROSITE" id="PS50181">
    <property type="entry name" value="FBOX"/>
    <property type="match status" value="1"/>
</dbReference>
<feature type="compositionally biased region" description="Basic residues" evidence="1">
    <location>
        <begin position="330"/>
        <end position="341"/>
    </location>
</feature>
<proteinExistence type="predicted"/>
<feature type="compositionally biased region" description="Basic residues" evidence="1">
    <location>
        <begin position="357"/>
        <end position="372"/>
    </location>
</feature>
<dbReference type="PANTHER" id="PTHR31672">
    <property type="entry name" value="BNACNNG10540D PROTEIN"/>
    <property type="match status" value="1"/>
</dbReference>
<dbReference type="InterPro" id="IPR036047">
    <property type="entry name" value="F-box-like_dom_sf"/>
</dbReference>
<dbReference type="Pfam" id="PF08268">
    <property type="entry name" value="FBA_3"/>
    <property type="match status" value="1"/>
</dbReference>
<protein>
    <recommendedName>
        <fullName evidence="2">F-box domain-containing protein</fullName>
    </recommendedName>
</protein>
<dbReference type="PANTHER" id="PTHR31672:SF13">
    <property type="entry name" value="F-BOX PROTEIN CPR30-LIKE"/>
    <property type="match status" value="1"/>
</dbReference>
<sequence length="382" mass="43982">MGRELPLDLVEQILVGLDVEDVIQCKSVCKSWQSLISTPRFVKAHLNRAYTNDRNNPQLGHRRIYFSGIRHEDHRFFFNITHVVGSCNGLLCVSTKNVKFLVTNPSTREHKKLPTPPYGPYNMRKLSCLRSVVCWGFGYDSSIDDYKVIVGFEKKVKREGMMLFHVLTLKSFTWKLIGEVKHYELKFGGRTGTFCGGALHWLMRTYNDENEVIISLDLSTEEFKEIALPDTTDLIYDCNYHDFTLEMGNENNKWKSYIDDCCESKYDVAHSMITTVNDVYICDDGTRVPTNGDYICATLFSKSLVSPYPHPHVKEHDGNESVESEAKGNLGKRKRMKKKKKEHDGNERVESEAKGNLGKRKRMKKNKKKGSMHKMSLFKRLA</sequence>
<dbReference type="Proteomes" id="UP001229421">
    <property type="component" value="Unassembled WGS sequence"/>
</dbReference>
<dbReference type="AlphaFoldDB" id="A0AAD8JNN5"/>
<evidence type="ECO:0000259" key="2">
    <source>
        <dbReference type="PROSITE" id="PS50181"/>
    </source>
</evidence>
<dbReference type="SUPFAM" id="SSF81383">
    <property type="entry name" value="F-box domain"/>
    <property type="match status" value="1"/>
</dbReference>
<feature type="domain" description="F-box" evidence="2">
    <location>
        <begin position="1"/>
        <end position="45"/>
    </location>
</feature>
<feature type="region of interest" description="Disordered" evidence="1">
    <location>
        <begin position="311"/>
        <end position="382"/>
    </location>
</feature>
<name>A0AAD8JNN5_TARER</name>
<evidence type="ECO:0000313" key="4">
    <source>
        <dbReference type="Proteomes" id="UP001229421"/>
    </source>
</evidence>
<comment type="caution">
    <text evidence="3">The sequence shown here is derived from an EMBL/GenBank/DDBJ whole genome shotgun (WGS) entry which is preliminary data.</text>
</comment>
<dbReference type="InterPro" id="IPR001810">
    <property type="entry name" value="F-box_dom"/>
</dbReference>
<evidence type="ECO:0000313" key="3">
    <source>
        <dbReference type="EMBL" id="KAK1406724.1"/>
    </source>
</evidence>
<keyword evidence="4" id="KW-1185">Reference proteome</keyword>
<evidence type="ECO:0000256" key="1">
    <source>
        <dbReference type="SAM" id="MobiDB-lite"/>
    </source>
</evidence>
<dbReference type="NCBIfam" id="TIGR01640">
    <property type="entry name" value="F_box_assoc_1"/>
    <property type="match status" value="1"/>
</dbReference>
<dbReference type="CDD" id="cd22157">
    <property type="entry name" value="F-box_AtFBW1-like"/>
    <property type="match status" value="1"/>
</dbReference>
<feature type="compositionally biased region" description="Basic and acidic residues" evidence="1">
    <location>
        <begin position="342"/>
        <end position="353"/>
    </location>
</feature>